<dbReference type="RefSeq" id="WP_172992098.1">
    <property type="nucleotide sequence ID" value="NZ_AP021861.1"/>
</dbReference>
<organism evidence="3 4">
    <name type="scientific">Lacipirellula parvula</name>
    <dbReference type="NCBI Taxonomy" id="2650471"/>
    <lineage>
        <taxon>Bacteria</taxon>
        <taxon>Pseudomonadati</taxon>
        <taxon>Planctomycetota</taxon>
        <taxon>Planctomycetia</taxon>
        <taxon>Pirellulales</taxon>
        <taxon>Lacipirellulaceae</taxon>
        <taxon>Lacipirellula</taxon>
    </lineage>
</organism>
<protein>
    <recommendedName>
        <fullName evidence="2">Ice-binding protein C-terminal domain-containing protein</fullName>
    </recommendedName>
</protein>
<dbReference type="EMBL" id="AP021861">
    <property type="protein sequence ID" value="BBO33928.1"/>
    <property type="molecule type" value="Genomic_DNA"/>
</dbReference>
<sequence length="240" mass="24418">MKKSIAALVAAVALCASTAFAVPTSFVVPNGSTSPFDSWSLGAANSVHAQWEVFTDAYSAPGNAPDVAGSFPAAGSPSGANSLVVGNTAGAFLTGGGNIYSFSAPTSFTVTVPNYNLGAGWNSRFVAQIQNQGSLLDFTSVLLSYDGGNQLLAPTYSDELVGGAIPENLFAWDLAGFNPSTYSLTFKASASSMSLDAIAVDTFTQTGAFTPMGVPEPATAALAAIGLVGSLAVRRRSHRS</sequence>
<feature type="domain" description="Ice-binding protein C-terminal" evidence="2">
    <location>
        <begin position="214"/>
        <end position="236"/>
    </location>
</feature>
<evidence type="ECO:0000259" key="2">
    <source>
        <dbReference type="Pfam" id="PF07589"/>
    </source>
</evidence>
<dbReference type="InterPro" id="IPR013424">
    <property type="entry name" value="Ice-binding_C"/>
</dbReference>
<dbReference type="AlphaFoldDB" id="A0A5K7XBP5"/>
<evidence type="ECO:0000256" key="1">
    <source>
        <dbReference type="SAM" id="SignalP"/>
    </source>
</evidence>
<gene>
    <name evidence="3" type="ORF">PLANPX_3540</name>
</gene>
<name>A0A5K7XBP5_9BACT</name>
<dbReference type="Pfam" id="PF07589">
    <property type="entry name" value="PEP-CTERM"/>
    <property type="match status" value="1"/>
</dbReference>
<dbReference type="KEGG" id="lpav:PLANPX_3540"/>
<keyword evidence="1" id="KW-0732">Signal</keyword>
<feature type="chain" id="PRO_5024866194" description="Ice-binding protein C-terminal domain-containing protein" evidence="1">
    <location>
        <begin position="22"/>
        <end position="240"/>
    </location>
</feature>
<dbReference type="Proteomes" id="UP000326837">
    <property type="component" value="Chromosome"/>
</dbReference>
<accession>A0A5K7XBP5</accession>
<reference evidence="4" key="1">
    <citation type="submission" date="2019-10" db="EMBL/GenBank/DDBJ databases">
        <title>Lacipirellula parvula gen. nov., sp. nov., representing a lineage of planctomycetes widespread in freshwater anoxic habitats, and description of the family Lacipirellulaceae.</title>
        <authorList>
            <person name="Dedysh S.N."/>
            <person name="Kulichevskaya I.S."/>
            <person name="Beletsky A.V."/>
            <person name="Rakitin A.L."/>
            <person name="Mardanov A.V."/>
            <person name="Ivanova A.A."/>
            <person name="Saltykova V.X."/>
            <person name="Rijpstra W.I.C."/>
            <person name="Sinninghe Damste J.S."/>
            <person name="Ravin N.V."/>
        </authorList>
    </citation>
    <scope>NUCLEOTIDE SEQUENCE [LARGE SCALE GENOMIC DNA]</scope>
    <source>
        <strain evidence="4">PX69</strain>
    </source>
</reference>
<dbReference type="NCBIfam" id="TIGR02595">
    <property type="entry name" value="PEP_CTERM"/>
    <property type="match status" value="1"/>
</dbReference>
<proteinExistence type="predicted"/>
<evidence type="ECO:0000313" key="3">
    <source>
        <dbReference type="EMBL" id="BBO33928.1"/>
    </source>
</evidence>
<feature type="signal peptide" evidence="1">
    <location>
        <begin position="1"/>
        <end position="21"/>
    </location>
</feature>
<keyword evidence="4" id="KW-1185">Reference proteome</keyword>
<evidence type="ECO:0000313" key="4">
    <source>
        <dbReference type="Proteomes" id="UP000326837"/>
    </source>
</evidence>